<keyword evidence="1" id="KW-0472">Membrane</keyword>
<dbReference type="AlphaFoldDB" id="A0AAV9AY52"/>
<evidence type="ECO:0000313" key="3">
    <source>
        <dbReference type="Proteomes" id="UP001179952"/>
    </source>
</evidence>
<proteinExistence type="predicted"/>
<evidence type="ECO:0000256" key="1">
    <source>
        <dbReference type="SAM" id="Phobius"/>
    </source>
</evidence>
<reference evidence="2" key="2">
    <citation type="submission" date="2023-06" db="EMBL/GenBank/DDBJ databases">
        <authorList>
            <person name="Ma L."/>
            <person name="Liu K.-W."/>
            <person name="Li Z."/>
            <person name="Hsiao Y.-Y."/>
            <person name="Qi Y."/>
            <person name="Fu T."/>
            <person name="Tang G."/>
            <person name="Zhang D."/>
            <person name="Sun W.-H."/>
            <person name="Liu D.-K."/>
            <person name="Li Y."/>
            <person name="Chen G.-Z."/>
            <person name="Liu X.-D."/>
            <person name="Liao X.-Y."/>
            <person name="Jiang Y.-T."/>
            <person name="Yu X."/>
            <person name="Hao Y."/>
            <person name="Huang J."/>
            <person name="Zhao X.-W."/>
            <person name="Ke S."/>
            <person name="Chen Y.-Y."/>
            <person name="Wu W.-L."/>
            <person name="Hsu J.-L."/>
            <person name="Lin Y.-F."/>
            <person name="Huang M.-D."/>
            <person name="Li C.-Y."/>
            <person name="Huang L."/>
            <person name="Wang Z.-W."/>
            <person name="Zhao X."/>
            <person name="Zhong W.-Y."/>
            <person name="Peng D.-H."/>
            <person name="Ahmad S."/>
            <person name="Lan S."/>
            <person name="Zhang J.-S."/>
            <person name="Tsai W.-C."/>
            <person name="Van De Peer Y."/>
            <person name="Liu Z.-J."/>
        </authorList>
    </citation>
    <scope>NUCLEOTIDE SEQUENCE</scope>
    <source>
        <strain evidence="2">SCP</strain>
        <tissue evidence="2">Leaves</tissue>
    </source>
</reference>
<keyword evidence="1" id="KW-0812">Transmembrane</keyword>
<gene>
    <name evidence="2" type="ORF">QJS04_geneDACA017120</name>
</gene>
<sequence length="114" mass="12748">MRHYKKVRTTMSQGCWALMIVLTGSLRGMRGRKGGCLPTCWVRFIKPWLRLLRERSSSVGAATVAVAPLVQYVEVEPPPPPPPLPPPSLPITTTIAITVFCFIGLRMNRIVRHN</sequence>
<dbReference type="Proteomes" id="UP001179952">
    <property type="component" value="Unassembled WGS sequence"/>
</dbReference>
<evidence type="ECO:0000313" key="2">
    <source>
        <dbReference type="EMBL" id="KAK1269005.1"/>
    </source>
</evidence>
<keyword evidence="1" id="KW-1133">Transmembrane helix</keyword>
<organism evidence="2 3">
    <name type="scientific">Acorus gramineus</name>
    <name type="common">Dwarf sweet flag</name>
    <dbReference type="NCBI Taxonomy" id="55184"/>
    <lineage>
        <taxon>Eukaryota</taxon>
        <taxon>Viridiplantae</taxon>
        <taxon>Streptophyta</taxon>
        <taxon>Embryophyta</taxon>
        <taxon>Tracheophyta</taxon>
        <taxon>Spermatophyta</taxon>
        <taxon>Magnoliopsida</taxon>
        <taxon>Liliopsida</taxon>
        <taxon>Acoraceae</taxon>
        <taxon>Acorus</taxon>
    </lineage>
</organism>
<accession>A0AAV9AY52</accession>
<feature type="transmembrane region" description="Helical" evidence="1">
    <location>
        <begin position="87"/>
        <end position="105"/>
    </location>
</feature>
<comment type="caution">
    <text evidence="2">The sequence shown here is derived from an EMBL/GenBank/DDBJ whole genome shotgun (WGS) entry which is preliminary data.</text>
</comment>
<evidence type="ECO:0008006" key="4">
    <source>
        <dbReference type="Google" id="ProtNLM"/>
    </source>
</evidence>
<dbReference type="EMBL" id="JAUJYN010000006">
    <property type="protein sequence ID" value="KAK1269005.1"/>
    <property type="molecule type" value="Genomic_DNA"/>
</dbReference>
<reference evidence="2" key="1">
    <citation type="journal article" date="2023" name="Nat. Commun.">
        <title>Diploid and tetraploid genomes of Acorus and the evolution of monocots.</title>
        <authorList>
            <person name="Ma L."/>
            <person name="Liu K.W."/>
            <person name="Li Z."/>
            <person name="Hsiao Y.Y."/>
            <person name="Qi Y."/>
            <person name="Fu T."/>
            <person name="Tang G.D."/>
            <person name="Zhang D."/>
            <person name="Sun W.H."/>
            <person name="Liu D.K."/>
            <person name="Li Y."/>
            <person name="Chen G.Z."/>
            <person name="Liu X.D."/>
            <person name="Liao X.Y."/>
            <person name="Jiang Y.T."/>
            <person name="Yu X."/>
            <person name="Hao Y."/>
            <person name="Huang J."/>
            <person name="Zhao X.W."/>
            <person name="Ke S."/>
            <person name="Chen Y.Y."/>
            <person name="Wu W.L."/>
            <person name="Hsu J.L."/>
            <person name="Lin Y.F."/>
            <person name="Huang M.D."/>
            <person name="Li C.Y."/>
            <person name="Huang L."/>
            <person name="Wang Z.W."/>
            <person name="Zhao X."/>
            <person name="Zhong W.Y."/>
            <person name="Peng D.H."/>
            <person name="Ahmad S."/>
            <person name="Lan S."/>
            <person name="Zhang J.S."/>
            <person name="Tsai W.C."/>
            <person name="Van de Peer Y."/>
            <person name="Liu Z.J."/>
        </authorList>
    </citation>
    <scope>NUCLEOTIDE SEQUENCE</scope>
    <source>
        <strain evidence="2">SCP</strain>
    </source>
</reference>
<keyword evidence="3" id="KW-1185">Reference proteome</keyword>
<protein>
    <recommendedName>
        <fullName evidence="4">Secreted peptide</fullName>
    </recommendedName>
</protein>
<name>A0AAV9AY52_ACOGR</name>